<accession>A0A8H7YB04</accession>
<feature type="compositionally biased region" description="Low complexity" evidence="3">
    <location>
        <begin position="402"/>
        <end position="413"/>
    </location>
</feature>
<feature type="compositionally biased region" description="Basic and acidic residues" evidence="3">
    <location>
        <begin position="21"/>
        <end position="31"/>
    </location>
</feature>
<reference evidence="4" key="1">
    <citation type="submission" date="2021-02" db="EMBL/GenBank/DDBJ databases">
        <title>Psilocybe cubensis genome.</title>
        <authorList>
            <person name="Mckernan K.J."/>
            <person name="Crawford S."/>
            <person name="Trippe A."/>
            <person name="Kane L.T."/>
            <person name="Mclaughlin S."/>
        </authorList>
    </citation>
    <scope>NUCLEOTIDE SEQUENCE [LARGE SCALE GENOMIC DNA]</scope>
    <source>
        <strain evidence="4">MGC-MH-2018</strain>
    </source>
</reference>
<gene>
    <name evidence="4" type="ORF">JR316_001248</name>
</gene>
<dbReference type="Pfam" id="PF01237">
    <property type="entry name" value="Oxysterol_BP"/>
    <property type="match status" value="2"/>
</dbReference>
<evidence type="ECO:0000256" key="2">
    <source>
        <dbReference type="RuleBase" id="RU003844"/>
    </source>
</evidence>
<dbReference type="GO" id="GO:0005829">
    <property type="term" value="C:cytosol"/>
    <property type="evidence" value="ECO:0007669"/>
    <property type="project" value="TreeGrafter"/>
</dbReference>
<dbReference type="AlphaFoldDB" id="A0A8H7YB04"/>
<dbReference type="FunFam" id="1.10.287.2720:FF:000001">
    <property type="entry name" value="Oxysterol-binding OBPalpha"/>
    <property type="match status" value="1"/>
</dbReference>
<sequence>MLGGLFSQAGSTFNKVVKPRGSLEADDKPPSDTEPDDTSILDENEGSIITSLISQLRVGMDLSKVTFPTFVLEPRSMLERITDFMSHPDLIFGAESFDDPEERFIRVLQYYLAGWHIKPKGVKKPYNPVLGEFFRCRYDYPNGTQGFYIAEQVSHHPPVSAFFYISPANHVCIIGELRPKSKFLGNSVSTTMEGENRVTLLGKPEDGEYVITMPNMYARGILFGKMVLELGDTCIAKNEKHGLSCDLEFKTKGFFSGTYNALAGRVRKNSTEIGEVSGRWSHVMEIKSSKTGQKRVLFDAVKDGQNISPKWVPPEDEQEPNESRRLWTHLTEAIINKDMEAATTAKTAVEDAQREERKYREESGSEHVPRFFTKENGRWQPKLKIPKGPQEATLAVQEWIFPTTTKPGSTTSASPPPPPQPVLP</sequence>
<feature type="compositionally biased region" description="Pro residues" evidence="3">
    <location>
        <begin position="414"/>
        <end position="424"/>
    </location>
</feature>
<evidence type="ECO:0008006" key="5">
    <source>
        <dbReference type="Google" id="ProtNLM"/>
    </source>
</evidence>
<dbReference type="EMBL" id="JAFIQS010000001">
    <property type="protein sequence ID" value="KAG5174586.1"/>
    <property type="molecule type" value="Genomic_DNA"/>
</dbReference>
<dbReference type="GO" id="GO:0032541">
    <property type="term" value="C:cortical endoplasmic reticulum"/>
    <property type="evidence" value="ECO:0007669"/>
    <property type="project" value="TreeGrafter"/>
</dbReference>
<organism evidence="4">
    <name type="scientific">Psilocybe cubensis</name>
    <name type="common">Psychedelic mushroom</name>
    <name type="synonym">Stropharia cubensis</name>
    <dbReference type="NCBI Taxonomy" id="181762"/>
    <lineage>
        <taxon>Eukaryota</taxon>
        <taxon>Fungi</taxon>
        <taxon>Dikarya</taxon>
        <taxon>Basidiomycota</taxon>
        <taxon>Agaricomycotina</taxon>
        <taxon>Agaricomycetes</taxon>
        <taxon>Agaricomycetidae</taxon>
        <taxon>Agaricales</taxon>
        <taxon>Agaricineae</taxon>
        <taxon>Strophariaceae</taxon>
        <taxon>Psilocybe</taxon>
    </lineage>
</organism>
<feature type="compositionally biased region" description="Basic and acidic residues" evidence="3">
    <location>
        <begin position="354"/>
        <end position="377"/>
    </location>
</feature>
<name>A0A8H7YB04_PSICU</name>
<dbReference type="Gene3D" id="2.40.160.120">
    <property type="match status" value="1"/>
</dbReference>
<dbReference type="GO" id="GO:0016020">
    <property type="term" value="C:membrane"/>
    <property type="evidence" value="ECO:0007669"/>
    <property type="project" value="TreeGrafter"/>
</dbReference>
<feature type="region of interest" description="Disordered" evidence="3">
    <location>
        <begin position="402"/>
        <end position="424"/>
    </location>
</feature>
<dbReference type="Gene3D" id="1.10.287.2720">
    <property type="match status" value="1"/>
</dbReference>
<feature type="region of interest" description="Disordered" evidence="3">
    <location>
        <begin position="354"/>
        <end position="390"/>
    </location>
</feature>
<comment type="caution">
    <text evidence="4">The sequence shown here is derived from an EMBL/GenBank/DDBJ whole genome shotgun (WGS) entry which is preliminary data.</text>
</comment>
<dbReference type="InterPro" id="IPR000648">
    <property type="entry name" value="Oxysterol-bd"/>
</dbReference>
<dbReference type="OrthoDB" id="14833at2759"/>
<proteinExistence type="inferred from homology"/>
<feature type="region of interest" description="Disordered" evidence="3">
    <location>
        <begin position="17"/>
        <end position="41"/>
    </location>
</feature>
<evidence type="ECO:0000256" key="3">
    <source>
        <dbReference type="SAM" id="MobiDB-lite"/>
    </source>
</evidence>
<dbReference type="Gene3D" id="3.30.70.3490">
    <property type="match status" value="1"/>
</dbReference>
<dbReference type="InterPro" id="IPR037239">
    <property type="entry name" value="OSBP_sf"/>
</dbReference>
<evidence type="ECO:0000256" key="1">
    <source>
        <dbReference type="ARBA" id="ARBA00008842"/>
    </source>
</evidence>
<dbReference type="PROSITE" id="PS01013">
    <property type="entry name" value="OSBP"/>
    <property type="match status" value="1"/>
</dbReference>
<dbReference type="PANTHER" id="PTHR10972">
    <property type="entry name" value="OXYSTEROL-BINDING PROTEIN-RELATED"/>
    <property type="match status" value="1"/>
</dbReference>
<comment type="similarity">
    <text evidence="1 2">Belongs to the OSBP family.</text>
</comment>
<dbReference type="SUPFAM" id="SSF144000">
    <property type="entry name" value="Oxysterol-binding protein-like"/>
    <property type="match status" value="1"/>
</dbReference>
<dbReference type="InterPro" id="IPR018494">
    <property type="entry name" value="Oxysterol-bd_CS"/>
</dbReference>
<protein>
    <recommendedName>
        <fullName evidence="5">Oxysterol-binding protein</fullName>
    </recommendedName>
</protein>
<dbReference type="GO" id="GO:0032934">
    <property type="term" value="F:sterol binding"/>
    <property type="evidence" value="ECO:0007669"/>
    <property type="project" value="TreeGrafter"/>
</dbReference>
<evidence type="ECO:0000313" key="4">
    <source>
        <dbReference type="EMBL" id="KAG5174586.1"/>
    </source>
</evidence>
<dbReference type="PANTHER" id="PTHR10972:SF102">
    <property type="entry name" value="OXYSTEROL-BINDING PROTEIN"/>
    <property type="match status" value="1"/>
</dbReference>